<dbReference type="EMBL" id="AP024525">
    <property type="protein sequence ID" value="BCT78233.1"/>
    <property type="molecule type" value="Genomic_DNA"/>
</dbReference>
<sequence length="78" mass="8494">MSSRTADHLEVLVTDPGLLYELLDEAEAELRTIPQSLSGILVTRHSAGRYTVALSSEVPYGETRERTLSAACSMARIS</sequence>
<organism evidence="1 2">
    <name type="scientific">Sinomonas cyclohexanicum</name>
    <name type="common">Corynebacterium cyclohexanicum</name>
    <dbReference type="NCBI Taxonomy" id="322009"/>
    <lineage>
        <taxon>Bacteria</taxon>
        <taxon>Bacillati</taxon>
        <taxon>Actinomycetota</taxon>
        <taxon>Actinomycetes</taxon>
        <taxon>Micrococcales</taxon>
        <taxon>Micrococcaceae</taxon>
        <taxon>Sinomonas</taxon>
    </lineage>
</organism>
<evidence type="ECO:0000313" key="1">
    <source>
        <dbReference type="EMBL" id="BCT78233.1"/>
    </source>
</evidence>
<evidence type="ECO:0000313" key="2">
    <source>
        <dbReference type="Proteomes" id="UP001319861"/>
    </source>
</evidence>
<name>A0ABN6FRY7_SINCY</name>
<gene>
    <name evidence="1" type="ORF">SCMU_40750</name>
</gene>
<proteinExistence type="predicted"/>
<dbReference type="Proteomes" id="UP001319861">
    <property type="component" value="Chromosome"/>
</dbReference>
<reference evidence="1 2" key="1">
    <citation type="journal article" date="2021" name="J. Biosci. Bioeng.">
        <title>Identification and characterization of a chc gene cluster responsible for the aromatization pathway of cyclohexanecarboxylate degradation in Sinomonas cyclohexanicum ATCC 51369.</title>
        <authorList>
            <person name="Yamamoto T."/>
            <person name="Hasegawa Y."/>
            <person name="Lau P.C.K."/>
            <person name="Iwaki H."/>
        </authorList>
    </citation>
    <scope>NUCLEOTIDE SEQUENCE [LARGE SCALE GENOMIC DNA]</scope>
    <source>
        <strain evidence="1 2">ATCC 51369</strain>
    </source>
</reference>
<accession>A0ABN6FRY7</accession>
<keyword evidence="2" id="KW-1185">Reference proteome</keyword>
<protein>
    <submittedName>
        <fullName evidence="1">Uncharacterized protein</fullName>
    </submittedName>
</protein>